<dbReference type="EMBL" id="JACNJZ010000140">
    <property type="protein sequence ID" value="MBC8318247.1"/>
    <property type="molecule type" value="Genomic_DNA"/>
</dbReference>
<dbReference type="Pfam" id="PF00121">
    <property type="entry name" value="TIM"/>
    <property type="match status" value="1"/>
</dbReference>
<reference evidence="3 4" key="1">
    <citation type="submission" date="2020-08" db="EMBL/GenBank/DDBJ databases">
        <title>Bridging the membrane lipid divide: bacteria of the FCB group superphylum have the potential to synthesize archaeal ether lipids.</title>
        <authorList>
            <person name="Villanueva L."/>
            <person name="Von Meijenfeldt F.A.B."/>
            <person name="Westbye A.B."/>
            <person name="Yadav S."/>
            <person name="Hopmans E.C."/>
            <person name="Dutilh B.E."/>
            <person name="Sinninghe Damste J.S."/>
        </authorList>
    </citation>
    <scope>NUCLEOTIDE SEQUENCE [LARGE SCALE GENOMIC DNA]</scope>
    <source>
        <strain evidence="3">NIOZ-UU47</strain>
    </source>
</reference>
<dbReference type="AlphaFoldDB" id="A0A8J6TG25"/>
<accession>A0A8J6TG25</accession>
<dbReference type="InterPro" id="IPR000652">
    <property type="entry name" value="Triosephosphate_isomerase"/>
</dbReference>
<dbReference type="PANTHER" id="PTHR21139:SF2">
    <property type="entry name" value="TRIOSEPHOSPHATE ISOMERASE"/>
    <property type="match status" value="1"/>
</dbReference>
<comment type="subunit">
    <text evidence="2">Homodimer.</text>
</comment>
<comment type="similarity">
    <text evidence="2">Belongs to the triosephosphate isomerase family.</text>
</comment>
<dbReference type="InterPro" id="IPR013785">
    <property type="entry name" value="Aldolase_TIM"/>
</dbReference>
<dbReference type="PROSITE" id="PS51440">
    <property type="entry name" value="TIM_2"/>
    <property type="match status" value="1"/>
</dbReference>
<dbReference type="UniPathway" id="UPA00109">
    <property type="reaction ID" value="UER00189"/>
</dbReference>
<comment type="subcellular location">
    <subcellularLocation>
        <location evidence="2">Cytoplasm</location>
    </subcellularLocation>
</comment>
<keyword evidence="2" id="KW-0324">Glycolysis</keyword>
<sequence>MTRYIVANWKSYKTLSQAEKWIETFCSLYHPDPHVHVIIAPPAVYLAPLFQSLRKYNHSHLSLAAQDLSPYPMGSYTGAVAGDMIRNFVDYAIVGHSERRRYFHETNQEVAQKVAEAAAAEIKPILCVDLPYARAQIAALDEADMGDLVVGYCPVEAIGLDIPQSPEKIRAAVEEIQVYAPEKPIFYGGSINAANAGDCIAIEGISGLMVGTACLDAKNFAGICRAVSQP</sequence>
<organism evidence="3 4">
    <name type="scientific">Candidatus Desulfobia pelagia</name>
    <dbReference type="NCBI Taxonomy" id="2841692"/>
    <lineage>
        <taxon>Bacteria</taxon>
        <taxon>Pseudomonadati</taxon>
        <taxon>Thermodesulfobacteriota</taxon>
        <taxon>Desulfobulbia</taxon>
        <taxon>Desulfobulbales</taxon>
        <taxon>Desulfobulbaceae</taxon>
        <taxon>Candidatus Desulfobia</taxon>
    </lineage>
</organism>
<dbReference type="GO" id="GO:0006094">
    <property type="term" value="P:gluconeogenesis"/>
    <property type="evidence" value="ECO:0007669"/>
    <property type="project" value="UniProtKB-UniPathway"/>
</dbReference>
<comment type="pathway">
    <text evidence="2">Carbohydrate degradation; glycolysis; D-glyceraldehyde 3-phosphate from glycerone phosphate: step 1/1.</text>
</comment>
<keyword evidence="1 2" id="KW-0413">Isomerase</keyword>
<protein>
    <recommendedName>
        <fullName evidence="2">Triosephosphate isomerase</fullName>
        <ecNumber evidence="2">5.3.1.1</ecNumber>
    </recommendedName>
</protein>
<dbReference type="GO" id="GO:0046166">
    <property type="term" value="P:glyceraldehyde-3-phosphate biosynthetic process"/>
    <property type="evidence" value="ECO:0007669"/>
    <property type="project" value="TreeGrafter"/>
</dbReference>
<dbReference type="SUPFAM" id="SSF51351">
    <property type="entry name" value="Triosephosphate isomerase (TIM)"/>
    <property type="match status" value="1"/>
</dbReference>
<keyword evidence="2" id="KW-0963">Cytoplasm</keyword>
<dbReference type="Gene3D" id="3.20.20.70">
    <property type="entry name" value="Aldolase class I"/>
    <property type="match status" value="1"/>
</dbReference>
<dbReference type="Proteomes" id="UP000614424">
    <property type="component" value="Unassembled WGS sequence"/>
</dbReference>
<comment type="caution">
    <text evidence="3">The sequence shown here is derived from an EMBL/GenBank/DDBJ whole genome shotgun (WGS) entry which is preliminary data.</text>
</comment>
<dbReference type="PANTHER" id="PTHR21139">
    <property type="entry name" value="TRIOSEPHOSPHATE ISOMERASE"/>
    <property type="match status" value="1"/>
</dbReference>
<dbReference type="EC" id="5.3.1.1" evidence="2"/>
<evidence type="ECO:0000256" key="1">
    <source>
        <dbReference type="ARBA" id="ARBA00023235"/>
    </source>
</evidence>
<evidence type="ECO:0000256" key="2">
    <source>
        <dbReference type="RuleBase" id="RU363013"/>
    </source>
</evidence>
<proteinExistence type="inferred from homology"/>
<comment type="pathway">
    <text evidence="2">Carbohydrate biosynthesis; gluconeogenesis.</text>
</comment>
<dbReference type="GO" id="GO:0006096">
    <property type="term" value="P:glycolytic process"/>
    <property type="evidence" value="ECO:0007669"/>
    <property type="project" value="UniProtKB-UniPathway"/>
</dbReference>
<gene>
    <name evidence="3" type="ORF">H8E41_10105</name>
</gene>
<dbReference type="GO" id="GO:0004807">
    <property type="term" value="F:triose-phosphate isomerase activity"/>
    <property type="evidence" value="ECO:0007669"/>
    <property type="project" value="UniProtKB-EC"/>
</dbReference>
<evidence type="ECO:0000313" key="3">
    <source>
        <dbReference type="EMBL" id="MBC8318247.1"/>
    </source>
</evidence>
<evidence type="ECO:0000313" key="4">
    <source>
        <dbReference type="Proteomes" id="UP000614424"/>
    </source>
</evidence>
<dbReference type="GO" id="GO:0005829">
    <property type="term" value="C:cytosol"/>
    <property type="evidence" value="ECO:0007669"/>
    <property type="project" value="TreeGrafter"/>
</dbReference>
<name>A0A8J6TG25_9BACT</name>
<comment type="catalytic activity">
    <reaction evidence="2">
        <text>D-glyceraldehyde 3-phosphate = dihydroxyacetone phosphate</text>
        <dbReference type="Rhea" id="RHEA:18585"/>
        <dbReference type="ChEBI" id="CHEBI:57642"/>
        <dbReference type="ChEBI" id="CHEBI:59776"/>
        <dbReference type="EC" id="5.3.1.1"/>
    </reaction>
</comment>
<dbReference type="GO" id="GO:0019563">
    <property type="term" value="P:glycerol catabolic process"/>
    <property type="evidence" value="ECO:0007669"/>
    <property type="project" value="TreeGrafter"/>
</dbReference>
<keyword evidence="2" id="KW-0312">Gluconeogenesis</keyword>
<dbReference type="UniPathway" id="UPA00138"/>
<dbReference type="CDD" id="cd00311">
    <property type="entry name" value="TIM"/>
    <property type="match status" value="1"/>
</dbReference>
<dbReference type="InterPro" id="IPR035990">
    <property type="entry name" value="TIM_sf"/>
</dbReference>